<gene>
    <name evidence="2" type="ORF">LAQU0_S14e02278g</name>
</gene>
<reference evidence="3" key="1">
    <citation type="submission" date="2015-10" db="EMBL/GenBank/DDBJ databases">
        <authorList>
            <person name="Devillers H."/>
        </authorList>
    </citation>
    <scope>NUCLEOTIDE SEQUENCE [LARGE SCALE GENOMIC DNA]</scope>
</reference>
<evidence type="ECO:0000313" key="3">
    <source>
        <dbReference type="Proteomes" id="UP000236544"/>
    </source>
</evidence>
<dbReference type="AlphaFoldDB" id="A0A0P1KW18"/>
<sequence>MTAVGGDCTCGVISFCVISNHVTVFCVFSSNVICISAPLASPSRSRSRSRISHLASCSRSDGAAVPLHRANPRHARLKRLQRPKLETRNSPLLSPPSRVPHAEANRRPKDFRISQALATDICRGTSLSSRGSSLRHLAAESAFCPLQRPVAKDLQSNQRLTCQPMSKAPPLFNRHCSLCGLSAQHSRTHSTANPARILQFLIVRGSMQSAKRR</sequence>
<accession>A0A0P1KW18</accession>
<feature type="region of interest" description="Disordered" evidence="1">
    <location>
        <begin position="69"/>
        <end position="107"/>
    </location>
</feature>
<dbReference type="Proteomes" id="UP000236544">
    <property type="component" value="Unassembled WGS sequence"/>
</dbReference>
<name>A0A0P1KW18_9SACH</name>
<proteinExistence type="predicted"/>
<organism evidence="2 3">
    <name type="scientific">Lachancea quebecensis</name>
    <dbReference type="NCBI Taxonomy" id="1654605"/>
    <lineage>
        <taxon>Eukaryota</taxon>
        <taxon>Fungi</taxon>
        <taxon>Dikarya</taxon>
        <taxon>Ascomycota</taxon>
        <taxon>Saccharomycotina</taxon>
        <taxon>Saccharomycetes</taxon>
        <taxon>Saccharomycetales</taxon>
        <taxon>Saccharomycetaceae</taxon>
        <taxon>Lachancea</taxon>
    </lineage>
</organism>
<protein>
    <submittedName>
        <fullName evidence="2">LAQU0S14e02278g1_1</fullName>
    </submittedName>
</protein>
<keyword evidence="3" id="KW-1185">Reference proteome</keyword>
<evidence type="ECO:0000256" key="1">
    <source>
        <dbReference type="SAM" id="MobiDB-lite"/>
    </source>
</evidence>
<dbReference type="EMBL" id="LN890536">
    <property type="protein sequence ID" value="CUS24192.1"/>
    <property type="molecule type" value="Genomic_DNA"/>
</dbReference>
<feature type="compositionally biased region" description="Basic residues" evidence="1">
    <location>
        <begin position="70"/>
        <end position="82"/>
    </location>
</feature>
<evidence type="ECO:0000313" key="2">
    <source>
        <dbReference type="EMBL" id="CUS24192.1"/>
    </source>
</evidence>